<dbReference type="Gene3D" id="3.40.640.10">
    <property type="entry name" value="Type I PLP-dependent aspartate aminotransferase-like (Major domain)"/>
    <property type="match status" value="1"/>
</dbReference>
<sequence>MPSKAMTQDEQIAYLLSFYDEFERWLGEKRARLEALSPVDLALAKCAFSSFRPFINHVVKMKTPPGSTPRETFERRARKAVEVGLNAFYMPADFLEVDFLSDSGSSAMTTSQWAALVDGDESYGSNEGWMLFNEAIAETFGPRFGSVFLGLNKDSKLNEQYKHRKNFNYLTNQGRGAENCLFPALAQCLIKRDTEHIKGKDNITYLILCSNNFFDTTSGHILNIQNREIFDLNGERHHVTFDLRNFPNGKVRTGTYSATDKYLGNGNFEALTATIEDAAKETNGVAYRRVGVVFTVVTNNSGGSQPVSMDHIKSVANLCKKHGIPYFLDACRFAENAYMIKQLEKDAPLGRKSIPEIVHEMFECVDGFTISLKKDGIANCGGAICFAPTSTALAPLVDQPKFCMLQTIYDSIVLQVGHITYGSLTGRDIKAICQGLKTVVREEYLQGRVSQVHEFASVLRGLGVPILEPTGTSAIYIDMDKFMDDTDQQKKKRGSFYGNSFVGLCLCAGIRTCELGASAFSSPHGNAPYKTPEDVSGNFVRLAIPRQLYSDADLYRAALWIAFLYESRAKIKPVQDREGLRSLSLHHFKMMFDYTNK</sequence>
<evidence type="ECO:0000256" key="3">
    <source>
        <dbReference type="ARBA" id="ARBA00022898"/>
    </source>
</evidence>
<dbReference type="AlphaFoldDB" id="A0A4Z1SN47"/>
<dbReference type="Proteomes" id="UP000315496">
    <property type="component" value="Chromosome 4"/>
</dbReference>
<dbReference type="SUPFAM" id="SSF53383">
    <property type="entry name" value="PLP-dependent transferases"/>
    <property type="match status" value="1"/>
</dbReference>
<dbReference type="Gene3D" id="3.90.1150.10">
    <property type="entry name" value="Aspartate Aminotransferase, domain 1"/>
    <property type="match status" value="1"/>
</dbReference>
<evidence type="ECO:0000313" key="5">
    <source>
        <dbReference type="EMBL" id="TNJ27136.1"/>
    </source>
</evidence>
<evidence type="ECO:0000256" key="2">
    <source>
        <dbReference type="ARBA" id="ARBA00009721"/>
    </source>
</evidence>
<accession>A0A4Z1SN47</accession>
<dbReference type="Pfam" id="PF01212">
    <property type="entry name" value="Beta_elim_lyase"/>
    <property type="match status" value="1"/>
</dbReference>
<comment type="similarity">
    <text evidence="2">Belongs to the beta-eliminating lyase family.</text>
</comment>
<gene>
    <name evidence="5" type="ORF">GMRT_12784</name>
</gene>
<proteinExistence type="inferred from homology"/>
<dbReference type="PANTHER" id="PTHR32325">
    <property type="entry name" value="BETA-ELIMINATING LYASE-LIKE PROTEIN-RELATED"/>
    <property type="match status" value="1"/>
</dbReference>
<dbReference type="VEuPathDB" id="GiardiaDB:GMRT_12784"/>
<evidence type="ECO:0000259" key="4">
    <source>
        <dbReference type="Pfam" id="PF01212"/>
    </source>
</evidence>
<dbReference type="GO" id="GO:0016829">
    <property type="term" value="F:lyase activity"/>
    <property type="evidence" value="ECO:0007669"/>
    <property type="project" value="InterPro"/>
</dbReference>
<dbReference type="PANTHER" id="PTHR32325:SF4">
    <property type="entry name" value="TRYPTOPHANASE"/>
    <property type="match status" value="1"/>
</dbReference>
<evidence type="ECO:0000256" key="1">
    <source>
        <dbReference type="ARBA" id="ARBA00001933"/>
    </source>
</evidence>
<dbReference type="GO" id="GO:0006520">
    <property type="term" value="P:amino acid metabolic process"/>
    <property type="evidence" value="ECO:0007669"/>
    <property type="project" value="InterPro"/>
</dbReference>
<dbReference type="InterPro" id="IPR001597">
    <property type="entry name" value="ArAA_b-elim_lyase/Thr_aldolase"/>
</dbReference>
<reference evidence="5 6" key="1">
    <citation type="submission" date="2019-05" db="EMBL/GenBank/DDBJ databases">
        <title>The compact genome of Giardia muris reveals important steps in the evolution of intestinal protozoan parasites.</title>
        <authorList>
            <person name="Xu F."/>
            <person name="Jimenez-Gonzalez A."/>
            <person name="Einarsson E."/>
            <person name="Astvaldsson A."/>
            <person name="Peirasmaki D."/>
            <person name="Eckmann L."/>
            <person name="Andersson J.O."/>
            <person name="Svard S.G."/>
            <person name="Jerlstrom-Hultqvist J."/>
        </authorList>
    </citation>
    <scope>NUCLEOTIDE SEQUENCE [LARGE SCALE GENOMIC DNA]</scope>
    <source>
        <strain evidence="5 6">Roberts-Thomson</strain>
    </source>
</reference>
<keyword evidence="6" id="KW-1185">Reference proteome</keyword>
<protein>
    <submittedName>
        <fullName evidence="5">Tryptophanase</fullName>
    </submittedName>
</protein>
<name>A0A4Z1SN47_GIAMU</name>
<comment type="cofactor">
    <cofactor evidence="1">
        <name>pyridoxal 5'-phosphate</name>
        <dbReference type="ChEBI" id="CHEBI:597326"/>
    </cofactor>
</comment>
<dbReference type="OrthoDB" id="19261at2759"/>
<comment type="caution">
    <text evidence="5">The sequence shown here is derived from an EMBL/GenBank/DDBJ whole genome shotgun (WGS) entry which is preliminary data.</text>
</comment>
<feature type="domain" description="Aromatic amino acid beta-eliminating lyase/threonine aldolase" evidence="4">
    <location>
        <begin position="98"/>
        <end position="549"/>
    </location>
</feature>
<dbReference type="InterPro" id="IPR015421">
    <property type="entry name" value="PyrdxlP-dep_Trfase_major"/>
</dbReference>
<dbReference type="InterPro" id="IPR015422">
    <property type="entry name" value="PyrdxlP-dep_Trfase_small"/>
</dbReference>
<evidence type="ECO:0000313" key="6">
    <source>
        <dbReference type="Proteomes" id="UP000315496"/>
    </source>
</evidence>
<dbReference type="EMBL" id="VDLU01000004">
    <property type="protein sequence ID" value="TNJ27136.1"/>
    <property type="molecule type" value="Genomic_DNA"/>
</dbReference>
<dbReference type="InterPro" id="IPR015424">
    <property type="entry name" value="PyrdxlP-dep_Trfase"/>
</dbReference>
<organism evidence="5 6">
    <name type="scientific">Giardia muris</name>
    <dbReference type="NCBI Taxonomy" id="5742"/>
    <lineage>
        <taxon>Eukaryota</taxon>
        <taxon>Metamonada</taxon>
        <taxon>Diplomonadida</taxon>
        <taxon>Hexamitidae</taxon>
        <taxon>Giardiinae</taxon>
        <taxon>Giardia</taxon>
    </lineage>
</organism>
<dbReference type="NCBIfam" id="NF009709">
    <property type="entry name" value="PRK13238.1"/>
    <property type="match status" value="1"/>
</dbReference>
<keyword evidence="3" id="KW-0663">Pyridoxal phosphate</keyword>